<proteinExistence type="predicted"/>
<dbReference type="Proteomes" id="UP000473658">
    <property type="component" value="Unassembled WGS sequence"/>
</dbReference>
<protein>
    <recommendedName>
        <fullName evidence="4">AAA+ ATPase domain-containing protein</fullName>
    </recommendedName>
</protein>
<dbReference type="SUPFAM" id="SSF52540">
    <property type="entry name" value="P-loop containing nucleoside triphosphate hydrolases"/>
    <property type="match status" value="1"/>
</dbReference>
<feature type="region of interest" description="Disordered" evidence="1">
    <location>
        <begin position="95"/>
        <end position="136"/>
    </location>
</feature>
<reference evidence="2 3" key="1">
    <citation type="submission" date="2018-08" db="EMBL/GenBank/DDBJ databases">
        <title>Crown Gall in kiwifruit.</title>
        <authorList>
            <person name="Visnovsky S.B."/>
            <person name="Pitman A.R."/>
        </authorList>
    </citation>
    <scope>NUCLEOTIDE SEQUENCE [LARGE SCALE GENOMIC DNA]</scope>
    <source>
        <strain evidence="2 3">SBV_302_78_2</strain>
    </source>
</reference>
<gene>
    <name evidence="2" type="ORF">DXM27_25040</name>
</gene>
<name>A0AA88JQ31_RHIRH</name>
<sequence length="565" mass="61659">MDIRERQQQYKDAVQAFPGMTKGTRVADAFGVSNSAKIVGGALFAFNINLASYSAAYDQIAVHCLLRFPPEDEIYFTIFVKNDLPVLEARLEEMRASGSSKPRNSGQKSAADEDEPVEESIANEEPVAATAPDTLDYTDNNKNVKGYIASDGRLYLRNKGYWDTMPADLSTISKPVAIDRIVFAIWPPAASASRGLMARELIGYLGNLIGREKIHELRVWADMDAVSADMQRMPASLTLKEIEDAIAAAGGHYADGEISRFHGAMNFLSSKHFVILSGLSGTGKTRLAIQYAHAVHGLAAKDSRDPFLFICPVRPEWTDPTGLTGYYDVLSNRYMIPPFLEAVLLATAHRDSPVFVVLDEMNLARVEYYLSDVLSAVESGEKIRLHSSGVPLEGSNGTPVPAALELPSNLYITGTINVDETTNPVSDKVLDRAIVIDMSNVDLPGFFDALVKREPSLTDARAACEGVLGKARTILAADGLGFGYRVADEVVRYHAFAEKHLSPAPNSVIDDLMVQKVLVKLRGGERQRAMLAGLTKALAGLPRSQNFLTRLLSDLDEFGAFQANR</sequence>
<dbReference type="EMBL" id="QRFF01000011">
    <property type="protein sequence ID" value="KAA3498001.1"/>
    <property type="molecule type" value="Genomic_DNA"/>
</dbReference>
<dbReference type="InterPro" id="IPR027417">
    <property type="entry name" value="P-loop_NTPase"/>
</dbReference>
<feature type="compositionally biased region" description="Acidic residues" evidence="1">
    <location>
        <begin position="112"/>
        <end position="122"/>
    </location>
</feature>
<accession>A0AA88JQ31</accession>
<dbReference type="AlphaFoldDB" id="A0AA88JQ31"/>
<dbReference type="Gene3D" id="3.40.50.300">
    <property type="entry name" value="P-loop containing nucleotide triphosphate hydrolases"/>
    <property type="match status" value="1"/>
</dbReference>
<evidence type="ECO:0008006" key="4">
    <source>
        <dbReference type="Google" id="ProtNLM"/>
    </source>
</evidence>
<comment type="caution">
    <text evidence="2">The sequence shown here is derived from an EMBL/GenBank/DDBJ whole genome shotgun (WGS) entry which is preliminary data.</text>
</comment>
<organism evidence="2 3">
    <name type="scientific">Rhizobium rhizogenes</name>
    <name type="common">Agrobacterium rhizogenes</name>
    <dbReference type="NCBI Taxonomy" id="359"/>
    <lineage>
        <taxon>Bacteria</taxon>
        <taxon>Pseudomonadati</taxon>
        <taxon>Pseudomonadota</taxon>
        <taxon>Alphaproteobacteria</taxon>
        <taxon>Hyphomicrobiales</taxon>
        <taxon>Rhizobiaceae</taxon>
        <taxon>Rhizobium/Agrobacterium group</taxon>
        <taxon>Rhizobium</taxon>
    </lineage>
</organism>
<evidence type="ECO:0000313" key="2">
    <source>
        <dbReference type="EMBL" id="KAA3498001.1"/>
    </source>
</evidence>
<evidence type="ECO:0000256" key="1">
    <source>
        <dbReference type="SAM" id="MobiDB-lite"/>
    </source>
</evidence>
<dbReference type="RefSeq" id="WP_149901694.1">
    <property type="nucleotide sequence ID" value="NZ_QRFF01000011.1"/>
</dbReference>
<evidence type="ECO:0000313" key="3">
    <source>
        <dbReference type="Proteomes" id="UP000473658"/>
    </source>
</evidence>
<feature type="compositionally biased region" description="Polar residues" evidence="1">
    <location>
        <begin position="97"/>
        <end position="108"/>
    </location>
</feature>